<accession>A0A0C2IQ56</accession>
<organism evidence="1 2">
    <name type="scientific">Thelohanellus kitauei</name>
    <name type="common">Myxosporean</name>
    <dbReference type="NCBI Taxonomy" id="669202"/>
    <lineage>
        <taxon>Eukaryota</taxon>
        <taxon>Metazoa</taxon>
        <taxon>Cnidaria</taxon>
        <taxon>Myxozoa</taxon>
        <taxon>Myxosporea</taxon>
        <taxon>Bivalvulida</taxon>
        <taxon>Platysporina</taxon>
        <taxon>Myxobolidae</taxon>
        <taxon>Thelohanellus</taxon>
    </lineage>
</organism>
<reference evidence="1 2" key="1">
    <citation type="journal article" date="2014" name="Genome Biol. Evol.">
        <title>The genome of the myxosporean Thelohanellus kitauei shows adaptations to nutrient acquisition within its fish host.</title>
        <authorList>
            <person name="Yang Y."/>
            <person name="Xiong J."/>
            <person name="Zhou Z."/>
            <person name="Huo F."/>
            <person name="Miao W."/>
            <person name="Ran C."/>
            <person name="Liu Y."/>
            <person name="Zhang J."/>
            <person name="Feng J."/>
            <person name="Wang M."/>
            <person name="Wang M."/>
            <person name="Wang L."/>
            <person name="Yao B."/>
        </authorList>
    </citation>
    <scope>NUCLEOTIDE SEQUENCE [LARGE SCALE GENOMIC DNA]</scope>
    <source>
        <strain evidence="1">Wuqing</strain>
    </source>
</reference>
<dbReference type="AlphaFoldDB" id="A0A0C2IQ56"/>
<proteinExistence type="predicted"/>
<dbReference type="EMBL" id="JWZT01003130">
    <property type="protein sequence ID" value="KII67599.1"/>
    <property type="molecule type" value="Genomic_DNA"/>
</dbReference>
<dbReference type="Proteomes" id="UP000031668">
    <property type="component" value="Unassembled WGS sequence"/>
</dbReference>
<name>A0A0C2IQ56_THEKT</name>
<sequence length="125" mass="14728">MIYAWSLTQERCFRDEGYMYYIIPGRYMIRQRCERFGINSWACSGISKAIFKCMHKHGREVIYAWSLFKEKCFSGGGYTTYVIPGRENIRRRCEEFALDQSRCGAISQAIFNCMRYHAVNTSLNI</sequence>
<protein>
    <submittedName>
        <fullName evidence="1">Uncharacterized protein</fullName>
    </submittedName>
</protein>
<keyword evidence="2" id="KW-1185">Reference proteome</keyword>
<gene>
    <name evidence="1" type="ORF">RF11_14333</name>
</gene>
<evidence type="ECO:0000313" key="2">
    <source>
        <dbReference type="Proteomes" id="UP000031668"/>
    </source>
</evidence>
<comment type="caution">
    <text evidence="1">The sequence shown here is derived from an EMBL/GenBank/DDBJ whole genome shotgun (WGS) entry which is preliminary data.</text>
</comment>
<evidence type="ECO:0000313" key="1">
    <source>
        <dbReference type="EMBL" id="KII67599.1"/>
    </source>
</evidence>